<reference evidence="2 4" key="1">
    <citation type="submission" date="2017-11" db="EMBL/GenBank/DDBJ databases">
        <title>The genome of Rhizophagus clarus HR1 reveals common genetic basis of auxotrophy among arbuscular mycorrhizal fungi.</title>
        <authorList>
            <person name="Kobayashi Y."/>
        </authorList>
    </citation>
    <scope>NUCLEOTIDE SEQUENCE [LARGE SCALE GENOMIC DNA]</scope>
    <source>
        <strain evidence="2 4">HR1</strain>
    </source>
</reference>
<proteinExistence type="predicted"/>
<dbReference type="GO" id="GO:0004674">
    <property type="term" value="F:protein serine/threonine kinase activity"/>
    <property type="evidence" value="ECO:0007669"/>
    <property type="project" value="TreeGrafter"/>
</dbReference>
<dbReference type="OrthoDB" id="2791079at2759"/>
<dbReference type="Gene3D" id="1.10.510.10">
    <property type="entry name" value="Transferase(Phosphotransferase) domain 1"/>
    <property type="match status" value="1"/>
</dbReference>
<protein>
    <submittedName>
        <fullName evidence="3">Kinase-like domain-containing protein</fullName>
    </submittedName>
</protein>
<evidence type="ECO:0000313" key="4">
    <source>
        <dbReference type="Proteomes" id="UP000247702"/>
    </source>
</evidence>
<gene>
    <name evidence="3" type="ORF">RCL2_001135100</name>
    <name evidence="2" type="ORF">RclHR1_01470016</name>
</gene>
<dbReference type="Pfam" id="PF07714">
    <property type="entry name" value="PK_Tyr_Ser-Thr"/>
    <property type="match status" value="1"/>
</dbReference>
<keyword evidence="3" id="KW-0418">Kinase</keyword>
<dbReference type="PROSITE" id="PS50011">
    <property type="entry name" value="PROTEIN_KINASE_DOM"/>
    <property type="match status" value="1"/>
</dbReference>
<dbReference type="InterPro" id="IPR001245">
    <property type="entry name" value="Ser-Thr/Tyr_kinase_cat_dom"/>
</dbReference>
<dbReference type="InterPro" id="IPR011009">
    <property type="entry name" value="Kinase-like_dom_sf"/>
</dbReference>
<evidence type="ECO:0000259" key="1">
    <source>
        <dbReference type="PROSITE" id="PS50011"/>
    </source>
</evidence>
<dbReference type="AlphaFoldDB" id="A0A2Z6R612"/>
<evidence type="ECO:0000313" key="2">
    <source>
        <dbReference type="EMBL" id="GBB88168.1"/>
    </source>
</evidence>
<dbReference type="InterPro" id="IPR000719">
    <property type="entry name" value="Prot_kinase_dom"/>
</dbReference>
<dbReference type="PANTHER" id="PTHR44329">
    <property type="entry name" value="SERINE/THREONINE-PROTEIN KINASE TNNI3K-RELATED"/>
    <property type="match status" value="1"/>
</dbReference>
<dbReference type="EMBL" id="BLAL01000079">
    <property type="protein sequence ID" value="GES84223.1"/>
    <property type="molecule type" value="Genomic_DNA"/>
</dbReference>
<dbReference type="Proteomes" id="UP000247702">
    <property type="component" value="Unassembled WGS sequence"/>
</dbReference>
<keyword evidence="3" id="KW-0808">Transferase</keyword>
<reference evidence="3" key="2">
    <citation type="submission" date="2019-10" db="EMBL/GenBank/DDBJ databases">
        <title>Conservation and host-specific expression of non-tandemly repeated heterogenous ribosome RNA gene in arbuscular mycorrhizal fungi.</title>
        <authorList>
            <person name="Maeda T."/>
            <person name="Kobayashi Y."/>
            <person name="Nakagawa T."/>
            <person name="Ezawa T."/>
            <person name="Yamaguchi K."/>
            <person name="Bino T."/>
            <person name="Nishimoto Y."/>
            <person name="Shigenobu S."/>
            <person name="Kawaguchi M."/>
        </authorList>
    </citation>
    <scope>NUCLEOTIDE SEQUENCE</scope>
    <source>
        <strain evidence="3">HR1</strain>
    </source>
</reference>
<organism evidence="2 4">
    <name type="scientific">Rhizophagus clarus</name>
    <dbReference type="NCBI Taxonomy" id="94130"/>
    <lineage>
        <taxon>Eukaryota</taxon>
        <taxon>Fungi</taxon>
        <taxon>Fungi incertae sedis</taxon>
        <taxon>Mucoromycota</taxon>
        <taxon>Glomeromycotina</taxon>
        <taxon>Glomeromycetes</taxon>
        <taxon>Glomerales</taxon>
        <taxon>Glomeraceae</taxon>
        <taxon>Rhizophagus</taxon>
    </lineage>
</organism>
<dbReference type="GO" id="GO:0005524">
    <property type="term" value="F:ATP binding"/>
    <property type="evidence" value="ECO:0007669"/>
    <property type="project" value="InterPro"/>
</dbReference>
<accession>A0A2Z6R612</accession>
<dbReference type="InterPro" id="IPR051681">
    <property type="entry name" value="Ser/Thr_Kinases-Pseudokinases"/>
</dbReference>
<evidence type="ECO:0000313" key="3">
    <source>
        <dbReference type="EMBL" id="GES84223.1"/>
    </source>
</evidence>
<comment type="caution">
    <text evidence="2">The sequence shown here is derived from an EMBL/GenBank/DDBJ whole genome shotgun (WGS) entry which is preliminary data.</text>
</comment>
<dbReference type="SUPFAM" id="SSF56112">
    <property type="entry name" value="Protein kinase-like (PK-like)"/>
    <property type="match status" value="1"/>
</dbReference>
<dbReference type="EMBL" id="BEXD01000524">
    <property type="protein sequence ID" value="GBB88168.1"/>
    <property type="molecule type" value="Genomic_DNA"/>
</dbReference>
<name>A0A2Z6R612_9GLOM</name>
<feature type="domain" description="Protein kinase" evidence="1">
    <location>
        <begin position="132"/>
        <end position="400"/>
    </location>
</feature>
<dbReference type="Proteomes" id="UP000615446">
    <property type="component" value="Unassembled WGS sequence"/>
</dbReference>
<keyword evidence="4" id="KW-1185">Reference proteome</keyword>
<sequence length="490" mass="57912">MPKIVDAFNRAYVLTDYNIHKNLDERYEFRKKTINEDESLDQNEKEEAIRMLSKRYDYDKIITNEGIKRICDYCNKERLAYSYCEHCVRNYLKEKFSNWTSENNNIDDLIRKCQLETLGPNKIIEWIPYDNFQNIEYFTKGGFSNIYLAKWIKGHYIEWSSEEKQLKRNGIENVILKELESVESANRSWFEEAKSHLTISNKWAGIIQCYGLTRNPSNKNYMLVVRQMDTDLRSYLLQNHNLTWKEKIKINIDIIDALLRIHNENAIHRDLHSGNILYLQDYNYWYISDLGFCGPVDKPLGTVYGNLPYIAPEVIAGKGYTKESDIYSVAMLMWEISSGQPPFINYEYDYYLAMKIVTGIRPKIVSGTPLKYQELMKRCWDANPKNRPDINTLWSEMMKINKSYHQNHINDHSNNSQLSVNIGINSNSMNLSCSRIYSFNNLPEPRNATKDEREAYYNSIQNEFRIPNTEDITYENKFEQNDEKESKNSN</sequence>